<feature type="domain" description="K Homology" evidence="3">
    <location>
        <begin position="300"/>
        <end position="368"/>
    </location>
</feature>
<evidence type="ECO:0008006" key="8">
    <source>
        <dbReference type="Google" id="ProtNLM"/>
    </source>
</evidence>
<dbReference type="SMART" id="SM00322">
    <property type="entry name" value="KH"/>
    <property type="match status" value="1"/>
</dbReference>
<dbReference type="PROSITE" id="PS50084">
    <property type="entry name" value="KH_TYPE_1"/>
    <property type="match status" value="1"/>
</dbReference>
<dbReference type="GeneID" id="112292776"/>
<dbReference type="GO" id="GO:0008408">
    <property type="term" value="F:3'-5' exonuclease activity"/>
    <property type="evidence" value="ECO:0007669"/>
    <property type="project" value="InterPro"/>
</dbReference>
<dbReference type="GO" id="GO:0003729">
    <property type="term" value="F:mRNA binding"/>
    <property type="evidence" value="ECO:0000318"/>
    <property type="project" value="GO_Central"/>
</dbReference>
<dbReference type="SMART" id="SM00474">
    <property type="entry name" value="35EXOc"/>
    <property type="match status" value="1"/>
</dbReference>
<reference evidence="5 7" key="2">
    <citation type="journal article" date="2018" name="Plant J.">
        <title>The Physcomitrella patens chromosome-scale assembly reveals moss genome structure and evolution.</title>
        <authorList>
            <person name="Lang D."/>
            <person name="Ullrich K.K."/>
            <person name="Murat F."/>
            <person name="Fuchs J."/>
            <person name="Jenkins J."/>
            <person name="Haas F.B."/>
            <person name="Piednoel M."/>
            <person name="Gundlach H."/>
            <person name="Van Bel M."/>
            <person name="Meyberg R."/>
            <person name="Vives C."/>
            <person name="Morata J."/>
            <person name="Symeonidi A."/>
            <person name="Hiss M."/>
            <person name="Muchero W."/>
            <person name="Kamisugi Y."/>
            <person name="Saleh O."/>
            <person name="Blanc G."/>
            <person name="Decker E.L."/>
            <person name="van Gessel N."/>
            <person name="Grimwood J."/>
            <person name="Hayes R.D."/>
            <person name="Graham S.W."/>
            <person name="Gunter L.E."/>
            <person name="McDaniel S.F."/>
            <person name="Hoernstein S.N.W."/>
            <person name="Larsson A."/>
            <person name="Li F.W."/>
            <person name="Perroud P.F."/>
            <person name="Phillips J."/>
            <person name="Ranjan P."/>
            <person name="Rokshar D.S."/>
            <person name="Rothfels C.J."/>
            <person name="Schneider L."/>
            <person name="Shu S."/>
            <person name="Stevenson D.W."/>
            <person name="Thummler F."/>
            <person name="Tillich M."/>
            <person name="Villarreal Aguilar J.C."/>
            <person name="Widiez T."/>
            <person name="Wong G.K."/>
            <person name="Wymore A."/>
            <person name="Zhang Y."/>
            <person name="Zimmer A.D."/>
            <person name="Quatrano R.S."/>
            <person name="Mayer K.F.X."/>
            <person name="Goodstein D."/>
            <person name="Casacuberta J.M."/>
            <person name="Vandepoele K."/>
            <person name="Reski R."/>
            <person name="Cuming A.C."/>
            <person name="Tuskan G.A."/>
            <person name="Maumus F."/>
            <person name="Salse J."/>
            <person name="Schmutz J."/>
            <person name="Rensing S.A."/>
        </authorList>
    </citation>
    <scope>NUCLEOTIDE SEQUENCE [LARGE SCALE GENOMIC DNA]</scope>
    <source>
        <strain evidence="6 7">cv. Gransden 2004</strain>
    </source>
</reference>
<dbReference type="PaxDb" id="3218-PP1S318_65V6.2"/>
<evidence type="ECO:0000313" key="5">
    <source>
        <dbReference type="EMBL" id="PNR39220.1"/>
    </source>
</evidence>
<dbReference type="Pfam" id="PF01612">
    <property type="entry name" value="DNA_pol_A_exo1"/>
    <property type="match status" value="1"/>
</dbReference>
<dbReference type="InterPro" id="IPR036612">
    <property type="entry name" value="KH_dom_type_1_sf"/>
</dbReference>
<dbReference type="RefSeq" id="XP_024397355.1">
    <property type="nucleotide sequence ID" value="XM_024541587.2"/>
</dbReference>
<dbReference type="InterPro" id="IPR004087">
    <property type="entry name" value="KH_dom"/>
</dbReference>
<name>A0A2K1JCH0_PHYPA</name>
<evidence type="ECO:0000256" key="1">
    <source>
        <dbReference type="PROSITE-ProRule" id="PRU00117"/>
    </source>
</evidence>
<reference evidence="6" key="3">
    <citation type="submission" date="2020-12" db="UniProtKB">
        <authorList>
            <consortium name="EnsemblPlants"/>
        </authorList>
    </citation>
    <scope>IDENTIFICATION</scope>
</reference>
<evidence type="ECO:0000313" key="6">
    <source>
        <dbReference type="EnsemblPlants" id="Pp3c15_8210V3.1"/>
    </source>
</evidence>
<organism evidence="5">
    <name type="scientific">Physcomitrium patens</name>
    <name type="common">Spreading-leaved earth moss</name>
    <name type="synonym">Physcomitrella patens</name>
    <dbReference type="NCBI Taxonomy" id="3218"/>
    <lineage>
        <taxon>Eukaryota</taxon>
        <taxon>Viridiplantae</taxon>
        <taxon>Streptophyta</taxon>
        <taxon>Embryophyta</taxon>
        <taxon>Bryophyta</taxon>
        <taxon>Bryophytina</taxon>
        <taxon>Bryopsida</taxon>
        <taxon>Funariidae</taxon>
        <taxon>Funariales</taxon>
        <taxon>Funariaceae</taxon>
        <taxon>Physcomitrium</taxon>
    </lineage>
</organism>
<dbReference type="STRING" id="3218.A0A2K1JCH0"/>
<dbReference type="EMBL" id="ABEU02000015">
    <property type="protein sequence ID" value="PNR39220.1"/>
    <property type="molecule type" value="Genomic_DNA"/>
</dbReference>
<dbReference type="PANTHER" id="PTHR46814">
    <property type="entry name" value="EGALITARIAN, ISOFORM B"/>
    <property type="match status" value="1"/>
</dbReference>
<dbReference type="EnsemblPlants" id="Pp3c15_8210V3.3">
    <property type="protein sequence ID" value="Pp3c15_8210V3.3"/>
    <property type="gene ID" value="Pp3c15_8210"/>
</dbReference>
<dbReference type="InterPro" id="IPR012337">
    <property type="entry name" value="RNaseH-like_sf"/>
</dbReference>
<keyword evidence="7" id="KW-1185">Reference proteome</keyword>
<evidence type="ECO:0000259" key="3">
    <source>
        <dbReference type="SMART" id="SM00322"/>
    </source>
</evidence>
<dbReference type="InterPro" id="IPR002562">
    <property type="entry name" value="3'-5'_exonuclease_dom"/>
</dbReference>
<dbReference type="AlphaFoldDB" id="A0A2K1JCH0"/>
<dbReference type="Proteomes" id="UP000006727">
    <property type="component" value="Chromosome 15"/>
</dbReference>
<keyword evidence="1" id="KW-0694">RNA-binding</keyword>
<dbReference type="OMA" id="IFIVTHE"/>
<sequence>MDRGWAYRPVYGLPAAAPGQNSQQHGMNPSMLDAHGSPLSMQTTVEGCRSRNHSSDAEPWMSPVPVHIVTHPAQLPTSFLRPNPHQPFVIGFDCEGVDLARYGRLCVMQLAFDNAVYLVDAVLGGNALMQSCKLGLESPYIIKVCHDCKRDSEALYFQYNIKLNNVFDTQIAFSLLEEQRGKNWMPDDYISFVDLLADERYCGVAYDEKEEVRMLLRKDPQFWAHRPWTVMMKRVAADDVRFLLCIYERMVKSLTDLSKWRLHVRSSLYCQCFCVGADCFLGGPLPPPPEQAVDGELPQEEVLAVVDVPCGKMGLVIGRKGSSILSIKQCCRADIFIGGQKGPPDKIFVIGVVKEVRKAEAILRGKFLPN</sequence>
<dbReference type="SUPFAM" id="SSF54791">
    <property type="entry name" value="Eukaryotic type KH-domain (KH-domain type I)"/>
    <property type="match status" value="1"/>
</dbReference>
<gene>
    <name evidence="6" type="primary">LOC112292776</name>
    <name evidence="5" type="ORF">PHYPA_019498</name>
</gene>
<dbReference type="EnsemblPlants" id="Pp3c15_8210V3.1">
    <property type="protein sequence ID" value="Pp3c15_8210V3.1"/>
    <property type="gene ID" value="Pp3c15_8210"/>
</dbReference>
<accession>A0A2K1JCH0</accession>
<dbReference type="SUPFAM" id="SSF53098">
    <property type="entry name" value="Ribonuclease H-like"/>
    <property type="match status" value="1"/>
</dbReference>
<evidence type="ECO:0000313" key="7">
    <source>
        <dbReference type="Proteomes" id="UP000006727"/>
    </source>
</evidence>
<evidence type="ECO:0000256" key="2">
    <source>
        <dbReference type="SAM" id="MobiDB-lite"/>
    </source>
</evidence>
<dbReference type="InterPro" id="IPR036397">
    <property type="entry name" value="RNaseH_sf"/>
</dbReference>
<dbReference type="GO" id="GO:0006139">
    <property type="term" value="P:nucleobase-containing compound metabolic process"/>
    <property type="evidence" value="ECO:0007669"/>
    <property type="project" value="InterPro"/>
</dbReference>
<feature type="domain" description="3'-5' exonuclease" evidence="4">
    <location>
        <begin position="66"/>
        <end position="255"/>
    </location>
</feature>
<dbReference type="Gene3D" id="3.30.420.10">
    <property type="entry name" value="Ribonuclease H-like superfamily/Ribonuclease H"/>
    <property type="match status" value="1"/>
</dbReference>
<dbReference type="Gramene" id="Pp3c15_8210V3.1">
    <property type="protein sequence ID" value="Pp3c15_8210V3.1"/>
    <property type="gene ID" value="Pp3c15_8210"/>
</dbReference>
<dbReference type="Pfam" id="PF00013">
    <property type="entry name" value="KH_1"/>
    <property type="match status" value="1"/>
</dbReference>
<dbReference type="CDD" id="cd00105">
    <property type="entry name" value="KH-I"/>
    <property type="match status" value="1"/>
</dbReference>
<dbReference type="PANTHER" id="PTHR46814:SF1">
    <property type="entry name" value="EGALITARIAN, ISOFORM B"/>
    <property type="match status" value="1"/>
</dbReference>
<proteinExistence type="predicted"/>
<evidence type="ECO:0000259" key="4">
    <source>
        <dbReference type="SMART" id="SM00474"/>
    </source>
</evidence>
<feature type="region of interest" description="Disordered" evidence="2">
    <location>
        <begin position="17"/>
        <end position="38"/>
    </location>
</feature>
<dbReference type="OrthoDB" id="26838at2759"/>
<protein>
    <recommendedName>
        <fullName evidence="8">3'-5' exonuclease domain-containing protein</fullName>
    </recommendedName>
</protein>
<dbReference type="Gramene" id="Pp3c15_8210V3.3">
    <property type="protein sequence ID" value="Pp3c15_8210V3.3"/>
    <property type="gene ID" value="Pp3c15_8210"/>
</dbReference>
<reference evidence="5 7" key="1">
    <citation type="journal article" date="2008" name="Science">
        <title>The Physcomitrella genome reveals evolutionary insights into the conquest of land by plants.</title>
        <authorList>
            <person name="Rensing S."/>
            <person name="Lang D."/>
            <person name="Zimmer A."/>
            <person name="Terry A."/>
            <person name="Salamov A."/>
            <person name="Shapiro H."/>
            <person name="Nishiyama T."/>
            <person name="Perroud P.-F."/>
            <person name="Lindquist E."/>
            <person name="Kamisugi Y."/>
            <person name="Tanahashi T."/>
            <person name="Sakakibara K."/>
            <person name="Fujita T."/>
            <person name="Oishi K."/>
            <person name="Shin-I T."/>
            <person name="Kuroki Y."/>
            <person name="Toyoda A."/>
            <person name="Suzuki Y."/>
            <person name="Hashimoto A."/>
            <person name="Yamaguchi K."/>
            <person name="Sugano A."/>
            <person name="Kohara Y."/>
            <person name="Fujiyama A."/>
            <person name="Anterola A."/>
            <person name="Aoki S."/>
            <person name="Ashton N."/>
            <person name="Barbazuk W.B."/>
            <person name="Barker E."/>
            <person name="Bennetzen J."/>
            <person name="Bezanilla M."/>
            <person name="Blankenship R."/>
            <person name="Cho S.H."/>
            <person name="Dutcher S."/>
            <person name="Estelle M."/>
            <person name="Fawcett J.A."/>
            <person name="Gundlach H."/>
            <person name="Hanada K."/>
            <person name="Heyl A."/>
            <person name="Hicks K.A."/>
            <person name="Hugh J."/>
            <person name="Lohr M."/>
            <person name="Mayer K."/>
            <person name="Melkozernov A."/>
            <person name="Murata T."/>
            <person name="Nelson D."/>
            <person name="Pils B."/>
            <person name="Prigge M."/>
            <person name="Reiss B."/>
            <person name="Renner T."/>
            <person name="Rombauts S."/>
            <person name="Rushton P."/>
            <person name="Sanderfoot A."/>
            <person name="Schween G."/>
            <person name="Shiu S.-H."/>
            <person name="Stueber K."/>
            <person name="Theodoulou F.L."/>
            <person name="Tu H."/>
            <person name="Van de Peer Y."/>
            <person name="Verrier P.J."/>
            <person name="Waters E."/>
            <person name="Wood A."/>
            <person name="Yang L."/>
            <person name="Cove D."/>
            <person name="Cuming A."/>
            <person name="Hasebe M."/>
            <person name="Lucas S."/>
            <person name="Mishler D.B."/>
            <person name="Reski R."/>
            <person name="Grigoriev I."/>
            <person name="Quatrano R.S."/>
            <person name="Boore J.L."/>
        </authorList>
    </citation>
    <scope>NUCLEOTIDE SEQUENCE [LARGE SCALE GENOMIC DNA]</scope>
    <source>
        <strain evidence="6 7">cv. Gransden 2004</strain>
    </source>
</reference>
<dbReference type="Gene3D" id="3.30.1370.10">
    <property type="entry name" value="K Homology domain, type 1"/>
    <property type="match status" value="1"/>
</dbReference>
<dbReference type="CDD" id="cd06148">
    <property type="entry name" value="Egl_like_exo"/>
    <property type="match status" value="1"/>
</dbReference>
<dbReference type="GO" id="GO:0008298">
    <property type="term" value="P:intracellular mRNA localization"/>
    <property type="evidence" value="ECO:0000318"/>
    <property type="project" value="GO_Central"/>
</dbReference>
<dbReference type="InterPro" id="IPR004088">
    <property type="entry name" value="KH_dom_type_1"/>
</dbReference>